<comment type="caution">
    <text evidence="1">The sequence shown here is derived from an EMBL/GenBank/DDBJ whole genome shotgun (WGS) entry which is preliminary data.</text>
</comment>
<name>A0ACC0K1X2_CHOFU</name>
<evidence type="ECO:0000313" key="1">
    <source>
        <dbReference type="EMBL" id="KAI8430364.1"/>
    </source>
</evidence>
<gene>
    <name evidence="1" type="ORF">MSG28_000658</name>
</gene>
<proteinExistence type="predicted"/>
<reference evidence="1 2" key="1">
    <citation type="journal article" date="2022" name="Genome Biol. Evol.">
        <title>The Spruce Budworm Genome: Reconstructing the Evolutionary History of Antifreeze Proteins.</title>
        <authorList>
            <person name="Beliveau C."/>
            <person name="Gagne P."/>
            <person name="Picq S."/>
            <person name="Vernygora O."/>
            <person name="Keeling C.I."/>
            <person name="Pinkney K."/>
            <person name="Doucet D."/>
            <person name="Wen F."/>
            <person name="Johnston J.S."/>
            <person name="Maaroufi H."/>
            <person name="Boyle B."/>
            <person name="Laroche J."/>
            <person name="Dewar K."/>
            <person name="Juretic N."/>
            <person name="Blackburn G."/>
            <person name="Nisole A."/>
            <person name="Brunet B."/>
            <person name="Brandao M."/>
            <person name="Lumley L."/>
            <person name="Duan J."/>
            <person name="Quan G."/>
            <person name="Lucarotti C.J."/>
            <person name="Roe A.D."/>
            <person name="Sperling F.A.H."/>
            <person name="Levesque R.C."/>
            <person name="Cusson M."/>
        </authorList>
    </citation>
    <scope>NUCLEOTIDE SEQUENCE [LARGE SCALE GENOMIC DNA]</scope>
    <source>
        <strain evidence="1">Glfc:IPQL:Cfum</strain>
    </source>
</reference>
<organism evidence="1 2">
    <name type="scientific">Choristoneura fumiferana</name>
    <name type="common">Spruce budworm moth</name>
    <name type="synonym">Archips fumiferana</name>
    <dbReference type="NCBI Taxonomy" id="7141"/>
    <lineage>
        <taxon>Eukaryota</taxon>
        <taxon>Metazoa</taxon>
        <taxon>Ecdysozoa</taxon>
        <taxon>Arthropoda</taxon>
        <taxon>Hexapoda</taxon>
        <taxon>Insecta</taxon>
        <taxon>Pterygota</taxon>
        <taxon>Neoptera</taxon>
        <taxon>Endopterygota</taxon>
        <taxon>Lepidoptera</taxon>
        <taxon>Glossata</taxon>
        <taxon>Ditrysia</taxon>
        <taxon>Tortricoidea</taxon>
        <taxon>Tortricidae</taxon>
        <taxon>Tortricinae</taxon>
        <taxon>Choristoneura</taxon>
    </lineage>
</organism>
<accession>A0ACC0K1X2</accession>
<dbReference type="EMBL" id="CM046131">
    <property type="protein sequence ID" value="KAI8430364.1"/>
    <property type="molecule type" value="Genomic_DNA"/>
</dbReference>
<protein>
    <submittedName>
        <fullName evidence="1">Uncharacterized protein</fullName>
    </submittedName>
</protein>
<keyword evidence="2" id="KW-1185">Reference proteome</keyword>
<dbReference type="Proteomes" id="UP001064048">
    <property type="component" value="Chromosome Z"/>
</dbReference>
<evidence type="ECO:0000313" key="2">
    <source>
        <dbReference type="Proteomes" id="UP001064048"/>
    </source>
</evidence>
<sequence>MILNEFGSVGDQHKEAKEELNKKPLDTDHDAMETILSYLGDMGRYQKFLFCAMLPFGFIFAFVCFVQMFIAATPQRHWCQVPELAHLDLELRRNLSAPGAIDGGEWDRCSTFNTNWSQVLATMTPPGNGTTTSPCQNGFDFEFTDIPYHTVVSERGWVCDKSSYAPMAQSIYFAGSLVGGLLFGWLADRFGRLPALTGANLIGFVGGIATIYTIGIVDYTIARFLVGMAYDSCFMLLYILVLEYIGPRYRTVAANMAIALFFGGGCLALPWLALGLADWRLLLWVTSAPMLLVIILPFTVPESVRWLISKGRTNRAVAVFKKFEKINRTQIPQEVMDDFIIASRQSRNEASVSALFTSAPLRAMLACMVAVYMSCAIIFDGLVRLSESLGLDFFLTFTLASATEIPSVTLLALVLDKLGRRNLTVVPMAFSGVLIFIAAFVPRGIPQVTLAIIARFFINMAYTAAIQWFTELLPTPVRASGSSLVHVSGYVSTAMSPFVVYSCYHTAEDVNRDLAERKEKALIT</sequence>